<sequence length="86" mass="9584">MQGLCILTSLMSLSLITTSYQRYETQAKGGRTRVWFKRDEDAVDSEEPTILLAAGATPAGDVLPVRRRWTKVSLLTSSSPSRRLKN</sequence>
<dbReference type="AlphaFoldDB" id="A0A6H5GYJ8"/>
<feature type="signal peptide" evidence="1">
    <location>
        <begin position="1"/>
        <end position="21"/>
    </location>
</feature>
<organism evidence="2 3">
    <name type="scientific">Nesidiocoris tenuis</name>
    <dbReference type="NCBI Taxonomy" id="355587"/>
    <lineage>
        <taxon>Eukaryota</taxon>
        <taxon>Metazoa</taxon>
        <taxon>Ecdysozoa</taxon>
        <taxon>Arthropoda</taxon>
        <taxon>Hexapoda</taxon>
        <taxon>Insecta</taxon>
        <taxon>Pterygota</taxon>
        <taxon>Neoptera</taxon>
        <taxon>Paraneoptera</taxon>
        <taxon>Hemiptera</taxon>
        <taxon>Heteroptera</taxon>
        <taxon>Panheteroptera</taxon>
        <taxon>Cimicomorpha</taxon>
        <taxon>Miridae</taxon>
        <taxon>Dicyphina</taxon>
        <taxon>Nesidiocoris</taxon>
    </lineage>
</organism>
<feature type="chain" id="PRO_5026332104" evidence="1">
    <location>
        <begin position="22"/>
        <end position="86"/>
    </location>
</feature>
<reference evidence="2 3" key="1">
    <citation type="submission" date="2020-02" db="EMBL/GenBank/DDBJ databases">
        <authorList>
            <person name="Ferguson B K."/>
        </authorList>
    </citation>
    <scope>NUCLEOTIDE SEQUENCE [LARGE SCALE GENOMIC DNA]</scope>
</reference>
<dbReference type="EMBL" id="CADCXU010020459">
    <property type="protein sequence ID" value="CAB0008424.1"/>
    <property type="molecule type" value="Genomic_DNA"/>
</dbReference>
<gene>
    <name evidence="2" type="ORF">NTEN_LOCUS13670</name>
</gene>
<keyword evidence="1" id="KW-0732">Signal</keyword>
<proteinExistence type="predicted"/>
<evidence type="ECO:0000256" key="1">
    <source>
        <dbReference type="SAM" id="SignalP"/>
    </source>
</evidence>
<protein>
    <submittedName>
        <fullName evidence="2">Uncharacterized protein</fullName>
    </submittedName>
</protein>
<evidence type="ECO:0000313" key="2">
    <source>
        <dbReference type="EMBL" id="CAB0008424.1"/>
    </source>
</evidence>
<keyword evidence="3" id="KW-1185">Reference proteome</keyword>
<name>A0A6H5GYJ8_9HEMI</name>
<evidence type="ECO:0000313" key="3">
    <source>
        <dbReference type="Proteomes" id="UP000479000"/>
    </source>
</evidence>
<accession>A0A6H5GYJ8</accession>
<dbReference type="Proteomes" id="UP000479000">
    <property type="component" value="Unassembled WGS sequence"/>
</dbReference>